<evidence type="ECO:0000313" key="2">
    <source>
        <dbReference type="EMBL" id="KAA8908051.1"/>
    </source>
</evidence>
<feature type="compositionally biased region" description="Basic and acidic residues" evidence="1">
    <location>
        <begin position="1"/>
        <end position="11"/>
    </location>
</feature>
<dbReference type="Proteomes" id="UP000326924">
    <property type="component" value="Unassembled WGS sequence"/>
</dbReference>
<sequence>MSSKTPRDLNDRPPAQPGSRNVFGIENACFPLSNNVHKGSDNATLHAGKPRTIMPPRTMTIQRLALEILAEILAALLHLHEVDLPLIDGCVSPFIRAVPAASQVWRANRKALLRRVALEQQDVLKRRAVKFRFIVKLPLLRRHQPWMNNCTMAPEEPTQELGGMQIGTYLPKTQFCIQEPMLQLRIGPHQCSHTAGSTHVQMPVQE</sequence>
<accession>A0A5J5EZ60</accession>
<feature type="region of interest" description="Disordered" evidence="1">
    <location>
        <begin position="1"/>
        <end position="20"/>
    </location>
</feature>
<name>A0A5J5EZ60_9PEZI</name>
<keyword evidence="3" id="KW-1185">Reference proteome</keyword>
<comment type="caution">
    <text evidence="2">The sequence shown here is derived from an EMBL/GenBank/DDBJ whole genome shotgun (WGS) entry which is preliminary data.</text>
</comment>
<dbReference type="EMBL" id="VXIS01000072">
    <property type="protein sequence ID" value="KAA8908051.1"/>
    <property type="molecule type" value="Genomic_DNA"/>
</dbReference>
<gene>
    <name evidence="2" type="ORF">FN846DRAFT_906362</name>
</gene>
<evidence type="ECO:0000313" key="3">
    <source>
        <dbReference type="Proteomes" id="UP000326924"/>
    </source>
</evidence>
<evidence type="ECO:0000256" key="1">
    <source>
        <dbReference type="SAM" id="MobiDB-lite"/>
    </source>
</evidence>
<organism evidence="2 3">
    <name type="scientific">Sphaerosporella brunnea</name>
    <dbReference type="NCBI Taxonomy" id="1250544"/>
    <lineage>
        <taxon>Eukaryota</taxon>
        <taxon>Fungi</taxon>
        <taxon>Dikarya</taxon>
        <taxon>Ascomycota</taxon>
        <taxon>Pezizomycotina</taxon>
        <taxon>Pezizomycetes</taxon>
        <taxon>Pezizales</taxon>
        <taxon>Pyronemataceae</taxon>
        <taxon>Sphaerosporella</taxon>
    </lineage>
</organism>
<proteinExistence type="predicted"/>
<protein>
    <submittedName>
        <fullName evidence="2">Uncharacterized protein</fullName>
    </submittedName>
</protein>
<dbReference type="AlphaFoldDB" id="A0A5J5EZ60"/>
<dbReference type="InParanoid" id="A0A5J5EZ60"/>
<reference evidence="2 3" key="1">
    <citation type="submission" date="2019-09" db="EMBL/GenBank/DDBJ databases">
        <title>Draft genome of the ectomycorrhizal ascomycete Sphaerosporella brunnea.</title>
        <authorList>
            <consortium name="DOE Joint Genome Institute"/>
            <person name="Benucci G.M."/>
            <person name="Marozzi G."/>
            <person name="Antonielli L."/>
            <person name="Sanchez S."/>
            <person name="Marco P."/>
            <person name="Wang X."/>
            <person name="Falini L.B."/>
            <person name="Barry K."/>
            <person name="Haridas S."/>
            <person name="Lipzen A."/>
            <person name="Labutti K."/>
            <person name="Grigoriev I.V."/>
            <person name="Murat C."/>
            <person name="Martin F."/>
            <person name="Albertini E."/>
            <person name="Donnini D."/>
            <person name="Bonito G."/>
        </authorList>
    </citation>
    <scope>NUCLEOTIDE SEQUENCE [LARGE SCALE GENOMIC DNA]</scope>
    <source>
        <strain evidence="2 3">Sb_GMNB300</strain>
    </source>
</reference>